<reference evidence="3 4" key="1">
    <citation type="submission" date="2019-09" db="EMBL/GenBank/DDBJ databases">
        <title>Mumia zhuanghuii sp. nov. isolated from the intestinal contents of plateau pika (Ochotona curzoniae) in the Qinghai-Tibet plateau of China.</title>
        <authorList>
            <person name="Tian Z."/>
        </authorList>
    </citation>
    <scope>NUCLEOTIDE SEQUENCE [LARGE SCALE GENOMIC DNA]</scope>
    <source>
        <strain evidence="4">350</strain>
    </source>
</reference>
<dbReference type="SUPFAM" id="SSF142338">
    <property type="entry name" value="CofD-like"/>
    <property type="match status" value="1"/>
</dbReference>
<dbReference type="FunFam" id="1.10.8.240:FF:000001">
    <property type="entry name" value="2-phospho-L-lactate transferase"/>
    <property type="match status" value="1"/>
</dbReference>
<keyword evidence="2" id="KW-0460">Magnesium</keyword>
<dbReference type="InterPro" id="IPR002882">
    <property type="entry name" value="CofD"/>
</dbReference>
<protein>
    <submittedName>
        <fullName evidence="3">2-phospho-L-lactate transferase</fullName>
        <ecNumber evidence="3">2.7.8.28</ecNumber>
    </submittedName>
</protein>
<proteinExistence type="inferred from homology"/>
<evidence type="ECO:0000313" key="4">
    <source>
        <dbReference type="Proteomes" id="UP000307768"/>
    </source>
</evidence>
<dbReference type="InterPro" id="IPR038136">
    <property type="entry name" value="CofD-like_dom_sf"/>
</dbReference>
<dbReference type="PANTHER" id="PTHR43007:SF1">
    <property type="entry name" value="2-PHOSPHO-L-LACTATE TRANSFERASE"/>
    <property type="match status" value="1"/>
</dbReference>
<dbReference type="GO" id="GO:0043743">
    <property type="term" value="F:LPPG:FO 2-phospho-L-lactate transferase activity"/>
    <property type="evidence" value="ECO:0007669"/>
    <property type="project" value="UniProtKB-EC"/>
</dbReference>
<dbReference type="EMBL" id="VDFQ02000004">
    <property type="protein sequence ID" value="KAA1422447.1"/>
    <property type="molecule type" value="Genomic_DNA"/>
</dbReference>
<accession>A0A5Q6RWN7</accession>
<dbReference type="InterPro" id="IPR010115">
    <property type="entry name" value="FbiA/CofD"/>
</dbReference>
<dbReference type="AlphaFoldDB" id="A0A5Q6RWN7"/>
<dbReference type="HAMAP" id="MF_01257">
    <property type="entry name" value="CofD"/>
    <property type="match status" value="1"/>
</dbReference>
<dbReference type="CDD" id="cd07186">
    <property type="entry name" value="CofD_like"/>
    <property type="match status" value="1"/>
</dbReference>
<dbReference type="Pfam" id="PF01933">
    <property type="entry name" value="CofD"/>
    <property type="match status" value="1"/>
</dbReference>
<dbReference type="NCBIfam" id="TIGR01819">
    <property type="entry name" value="F420_cofD"/>
    <property type="match status" value="1"/>
</dbReference>
<evidence type="ECO:0000256" key="2">
    <source>
        <dbReference type="ARBA" id="ARBA00022842"/>
    </source>
</evidence>
<evidence type="ECO:0000313" key="3">
    <source>
        <dbReference type="EMBL" id="KAA1422447.1"/>
    </source>
</evidence>
<evidence type="ECO:0000256" key="1">
    <source>
        <dbReference type="ARBA" id="ARBA00022679"/>
    </source>
</evidence>
<dbReference type="RefSeq" id="WP_149770398.1">
    <property type="nucleotide sequence ID" value="NZ_VDFQ02000004.1"/>
</dbReference>
<dbReference type="Proteomes" id="UP000307768">
    <property type="component" value="Unassembled WGS sequence"/>
</dbReference>
<dbReference type="Gene3D" id="3.40.50.10680">
    <property type="entry name" value="CofD-like domains"/>
    <property type="match status" value="1"/>
</dbReference>
<dbReference type="OrthoDB" id="7466225at2"/>
<sequence length="324" mass="33791">MRITVLSGGIGGATFVRGLLDEVDGADVTVVGNTADDIWLFGLKVCPDLDTLMYTLGGGIDPERRWGRADETWSVKEELAAYGAQPTWFGLGDRDVATHLVRTQMLAAGYALSDVTRALCVRWEPGVTLLPMTDDRVETHVVVDDNGQRSAIHFQEYWVRHRAAIPAHDVVMIGIDDAKPAPGVVEAIAAADVVIVPPSNPVVSVGPILAVPGVTEALRATTAPVVGVSPIIGTGAVRGMADQLLTALGVEVSAGAVGARYGARAAGGVLDGWLVDTSDASQLPALEAAGLAARAVPLYMTDPTTTRTLAADTLALAREIGDAR</sequence>
<keyword evidence="1 3" id="KW-0808">Transferase</keyword>
<organism evidence="3 4">
    <name type="scientific">Mumia zhuanghuii</name>
    <dbReference type="NCBI Taxonomy" id="2585211"/>
    <lineage>
        <taxon>Bacteria</taxon>
        <taxon>Bacillati</taxon>
        <taxon>Actinomycetota</taxon>
        <taxon>Actinomycetes</taxon>
        <taxon>Propionibacteriales</taxon>
        <taxon>Nocardioidaceae</taxon>
        <taxon>Mumia</taxon>
    </lineage>
</organism>
<dbReference type="EC" id="2.7.8.28" evidence="3"/>
<dbReference type="PANTHER" id="PTHR43007">
    <property type="entry name" value="2-PHOSPHO-L-LACTATE TRANSFERASE"/>
    <property type="match status" value="1"/>
</dbReference>
<dbReference type="GO" id="GO:0000287">
    <property type="term" value="F:magnesium ion binding"/>
    <property type="evidence" value="ECO:0007669"/>
    <property type="project" value="InterPro"/>
</dbReference>
<gene>
    <name evidence="3" type="ORF">FE697_014985</name>
</gene>
<dbReference type="Gene3D" id="1.10.8.240">
    <property type="entry name" value="CofD-like domain"/>
    <property type="match status" value="1"/>
</dbReference>
<name>A0A5Q6RWN7_9ACTN</name>
<comment type="caution">
    <text evidence="3">The sequence shown here is derived from an EMBL/GenBank/DDBJ whole genome shotgun (WGS) entry which is preliminary data.</text>
</comment>